<proteinExistence type="predicted"/>
<comment type="caution">
    <text evidence="1">The sequence shown here is derived from an EMBL/GenBank/DDBJ whole genome shotgun (WGS) entry which is preliminary data.</text>
</comment>
<dbReference type="AlphaFoldDB" id="A0A2V2MUR5"/>
<dbReference type="Pfam" id="PF04919">
    <property type="entry name" value="DUF655"/>
    <property type="match status" value="1"/>
</dbReference>
<organism evidence="1 2">
    <name type="scientific">Methanospirillum lacunae</name>
    <dbReference type="NCBI Taxonomy" id="668570"/>
    <lineage>
        <taxon>Archaea</taxon>
        <taxon>Methanobacteriati</taxon>
        <taxon>Methanobacteriota</taxon>
        <taxon>Stenosarchaea group</taxon>
        <taxon>Methanomicrobia</taxon>
        <taxon>Methanomicrobiales</taxon>
        <taxon>Methanospirillaceae</taxon>
        <taxon>Methanospirillum</taxon>
    </lineage>
</organism>
<dbReference type="PANTHER" id="PTHR40734:SF1">
    <property type="entry name" value="DNA-BINDING PROTEIN"/>
    <property type="match status" value="1"/>
</dbReference>
<dbReference type="Gene3D" id="2.40.50.140">
    <property type="entry name" value="Nucleic acid-binding proteins"/>
    <property type="match status" value="1"/>
</dbReference>
<dbReference type="PANTHER" id="PTHR40734">
    <property type="entry name" value="TRNA-SPECIFIC ADENOSINE DEAMINASE-RELATED"/>
    <property type="match status" value="1"/>
</dbReference>
<evidence type="ECO:0000313" key="2">
    <source>
        <dbReference type="Proteomes" id="UP000245657"/>
    </source>
</evidence>
<dbReference type="Gene3D" id="1.10.150.280">
    <property type="entry name" value="AF1531-like domain"/>
    <property type="match status" value="1"/>
</dbReference>
<dbReference type="InterPro" id="IPR007003">
    <property type="entry name" value="DUF655"/>
</dbReference>
<accession>A0A2V2MUR5</accession>
<reference evidence="1 2" key="1">
    <citation type="submission" date="2018-05" db="EMBL/GenBank/DDBJ databases">
        <title>Draft genome of Methanospirillum lacunae Ki8-1.</title>
        <authorList>
            <person name="Dueholm M.S."/>
            <person name="Nielsen P.H."/>
            <person name="Bakmann L.F."/>
            <person name="Otzen D.E."/>
        </authorList>
    </citation>
    <scope>NUCLEOTIDE SEQUENCE [LARGE SCALE GENOMIC DNA]</scope>
    <source>
        <strain evidence="1 2">Ki8-1</strain>
    </source>
</reference>
<keyword evidence="2" id="KW-1185">Reference proteome</keyword>
<dbReference type="GeneID" id="97547510"/>
<dbReference type="RefSeq" id="WP_109970104.1">
    <property type="nucleotide sequence ID" value="NZ_CP176093.1"/>
</dbReference>
<dbReference type="Proteomes" id="UP000245657">
    <property type="component" value="Unassembled WGS sequence"/>
</dbReference>
<dbReference type="InterPro" id="IPR012340">
    <property type="entry name" value="NA-bd_OB-fold"/>
</dbReference>
<protein>
    <submittedName>
        <fullName evidence="1">DUF655 domain-containing protein</fullName>
    </submittedName>
</protein>
<gene>
    <name evidence="1" type="ORF">DK846_16270</name>
</gene>
<sequence length="189" mass="22050">MKTERAEKKEVNAVILDVLPKGYPDDPRPIYKREPVVQAMGVEQFKLLELIPKSLNVEIGELIYIGSGEREKIERVKRRIGYHELTNGALSELPFVIEKIVKQRESEYVEFYNKSISITPKLHMLHLLPGIGKKLMWEIIEAREKKPFESFADISARIKSLPHPEKMILNRILEELQDQTVKYHLFTSR</sequence>
<evidence type="ECO:0000313" key="1">
    <source>
        <dbReference type="EMBL" id="PWR70040.1"/>
    </source>
</evidence>
<dbReference type="EMBL" id="QGMY01000017">
    <property type="protein sequence ID" value="PWR70040.1"/>
    <property type="molecule type" value="Genomic_DNA"/>
</dbReference>
<name>A0A2V2MUR5_9EURY</name>
<dbReference type="OrthoDB" id="7902at2157"/>
<dbReference type="SUPFAM" id="SSF160975">
    <property type="entry name" value="AF1531-like"/>
    <property type="match status" value="1"/>
</dbReference>